<comment type="caution">
    <text evidence="1">The sequence shown here is derived from an EMBL/GenBank/DDBJ whole genome shotgun (WGS) entry which is preliminary data.</text>
</comment>
<proteinExistence type="predicted"/>
<gene>
    <name evidence="1" type="ORF">OD750_005215</name>
</gene>
<evidence type="ECO:0000313" key="1">
    <source>
        <dbReference type="EMBL" id="MDC8011944.1"/>
    </source>
</evidence>
<sequence>MSDTIDDFIVVTEVEHGPAFADPLFQRKYKTSAPDFPHHVVAFWKRPDGAFVPASYVHFTDCGDIFLAGGAATDGAVLRAMSEREQAALHEYGALMLATLRYGFARWGGRCDAIFTCCGDARALETTPKLGFAPTGVEYLLVHWQRELSARRKHELTAKAKSFMPF</sequence>
<organism evidence="1 2">
    <name type="scientific">Tahibacter soli</name>
    <dbReference type="NCBI Taxonomy" id="2983605"/>
    <lineage>
        <taxon>Bacteria</taxon>
        <taxon>Pseudomonadati</taxon>
        <taxon>Pseudomonadota</taxon>
        <taxon>Gammaproteobacteria</taxon>
        <taxon>Lysobacterales</taxon>
        <taxon>Rhodanobacteraceae</taxon>
        <taxon>Tahibacter</taxon>
    </lineage>
</organism>
<reference evidence="1" key="1">
    <citation type="submission" date="2023-02" db="EMBL/GenBank/DDBJ databases">
        <title>Tahibacter soli sp. nov. isolated from soil.</title>
        <authorList>
            <person name="Baek J.H."/>
            <person name="Lee J.K."/>
            <person name="Choi D.G."/>
            <person name="Jeon C.O."/>
        </authorList>
    </citation>
    <scope>NUCLEOTIDE SEQUENCE</scope>
    <source>
        <strain evidence="1">BL</strain>
    </source>
</reference>
<dbReference type="AlphaFoldDB" id="A0A9X3YHZ8"/>
<dbReference type="Proteomes" id="UP001139971">
    <property type="component" value="Unassembled WGS sequence"/>
</dbReference>
<dbReference type="RefSeq" id="WP_263543210.1">
    <property type="nucleotide sequence ID" value="NZ_JAOVZO020000003.1"/>
</dbReference>
<name>A0A9X3YHZ8_9GAMM</name>
<dbReference type="EMBL" id="JAOVZO020000003">
    <property type="protein sequence ID" value="MDC8011944.1"/>
    <property type="molecule type" value="Genomic_DNA"/>
</dbReference>
<evidence type="ECO:0000313" key="2">
    <source>
        <dbReference type="Proteomes" id="UP001139971"/>
    </source>
</evidence>
<protein>
    <submittedName>
        <fullName evidence="1">Uncharacterized protein</fullName>
    </submittedName>
</protein>
<keyword evidence="2" id="KW-1185">Reference proteome</keyword>
<accession>A0A9X3YHZ8</accession>